<proteinExistence type="predicted"/>
<protein>
    <recommendedName>
        <fullName evidence="3">WXG100 family type VII secretion target</fullName>
    </recommendedName>
</protein>
<name>A0ABT9CEK7_9BACL</name>
<dbReference type="RefSeq" id="WP_305024858.1">
    <property type="nucleotide sequence ID" value="NZ_JAUQTB010000008.1"/>
</dbReference>
<dbReference type="EMBL" id="JAUQTB010000008">
    <property type="protein sequence ID" value="MDO7907651.1"/>
    <property type="molecule type" value="Genomic_DNA"/>
</dbReference>
<gene>
    <name evidence="1" type="ORF">Q5741_14670</name>
</gene>
<comment type="caution">
    <text evidence="1">The sequence shown here is derived from an EMBL/GenBank/DDBJ whole genome shotgun (WGS) entry which is preliminary data.</text>
</comment>
<keyword evidence="2" id="KW-1185">Reference proteome</keyword>
<reference evidence="1 2" key="1">
    <citation type="submission" date="2023-07" db="EMBL/GenBank/DDBJ databases">
        <title>Paenibacillus sp. JX-17 nov. isolated from soil.</title>
        <authorList>
            <person name="Wan Y."/>
            <person name="Liu B."/>
        </authorList>
    </citation>
    <scope>NUCLEOTIDE SEQUENCE [LARGE SCALE GENOMIC DNA]</scope>
    <source>
        <strain evidence="1 2">JX-17</strain>
    </source>
</reference>
<evidence type="ECO:0000313" key="2">
    <source>
        <dbReference type="Proteomes" id="UP001240171"/>
    </source>
</evidence>
<sequence>MNGKILVELSDLLQAERELSVLLGKLRTDEQEARALYRRLDGWIGQSADSVRQQIEAFFAGLDTRINSIEQQKTELLRYVEVMRQADEMR</sequence>
<organism evidence="1 2">
    <name type="scientific">Paenibacillus lacisoli</name>
    <dbReference type="NCBI Taxonomy" id="3064525"/>
    <lineage>
        <taxon>Bacteria</taxon>
        <taxon>Bacillati</taxon>
        <taxon>Bacillota</taxon>
        <taxon>Bacilli</taxon>
        <taxon>Bacillales</taxon>
        <taxon>Paenibacillaceae</taxon>
        <taxon>Paenibacillus</taxon>
    </lineage>
</organism>
<evidence type="ECO:0008006" key="3">
    <source>
        <dbReference type="Google" id="ProtNLM"/>
    </source>
</evidence>
<dbReference type="Proteomes" id="UP001240171">
    <property type="component" value="Unassembled WGS sequence"/>
</dbReference>
<evidence type="ECO:0000313" key="1">
    <source>
        <dbReference type="EMBL" id="MDO7907651.1"/>
    </source>
</evidence>
<accession>A0ABT9CEK7</accession>